<gene>
    <name evidence="3" type="ORF">BET03_12785</name>
</gene>
<keyword evidence="4" id="KW-1185">Reference proteome</keyword>
<evidence type="ECO:0000259" key="2">
    <source>
        <dbReference type="Pfam" id="PF13581"/>
    </source>
</evidence>
<evidence type="ECO:0000313" key="3">
    <source>
        <dbReference type="EMBL" id="RKD31362.1"/>
    </source>
</evidence>
<sequence>MDKKDSLKISIPKKAEYVSIARLTASSVGSKMGFNIEEIDDIKVAIAEACINLIQTSPKENNDNYEIEFNIYKDKLIIIVKDKKGTFTNEEIQKDDLKNQESKLGLFIIDALMDDVEFINYKDIGREIRMTKRIEVVRDGDAV</sequence>
<reference evidence="3 4" key="1">
    <citation type="submission" date="2016-08" db="EMBL/GenBank/DDBJ databases">
        <title>Novel Firmicutes and Novel Genomes.</title>
        <authorList>
            <person name="Poppleton D.I."/>
            <person name="Gribaldo S."/>
        </authorList>
    </citation>
    <scope>NUCLEOTIDE SEQUENCE [LARGE SCALE GENOMIC DNA]</scope>
    <source>
        <strain evidence="3 4">CTT3</strain>
    </source>
</reference>
<feature type="domain" description="Histidine kinase/HSP90-like ATPase" evidence="2">
    <location>
        <begin position="11"/>
        <end position="132"/>
    </location>
</feature>
<dbReference type="GO" id="GO:0004674">
    <property type="term" value="F:protein serine/threonine kinase activity"/>
    <property type="evidence" value="ECO:0007669"/>
    <property type="project" value="UniProtKB-KW"/>
</dbReference>
<keyword evidence="1" id="KW-0723">Serine/threonine-protein kinase</keyword>
<accession>A0A419T1N1</accession>
<dbReference type="AlphaFoldDB" id="A0A419T1N1"/>
<protein>
    <recommendedName>
        <fullName evidence="2">Histidine kinase/HSP90-like ATPase domain-containing protein</fullName>
    </recommendedName>
</protein>
<name>A0A419T1N1_9FIRM</name>
<dbReference type="PANTHER" id="PTHR35526:SF9">
    <property type="entry name" value="SERINE-PROTEIN KINASE RSBW"/>
    <property type="match status" value="1"/>
</dbReference>
<organism evidence="3 4">
    <name type="scientific">Thermohalobacter berrensis</name>
    <dbReference type="NCBI Taxonomy" id="99594"/>
    <lineage>
        <taxon>Bacteria</taxon>
        <taxon>Bacillati</taxon>
        <taxon>Bacillota</taxon>
        <taxon>Tissierellia</taxon>
        <taxon>Tissierellales</taxon>
        <taxon>Thermohalobacteraceae</taxon>
        <taxon>Thermohalobacter</taxon>
    </lineage>
</organism>
<proteinExistence type="predicted"/>
<keyword evidence="1" id="KW-0808">Transferase</keyword>
<comment type="caution">
    <text evidence="3">The sequence shown here is derived from an EMBL/GenBank/DDBJ whole genome shotgun (WGS) entry which is preliminary data.</text>
</comment>
<dbReference type="InterPro" id="IPR036890">
    <property type="entry name" value="HATPase_C_sf"/>
</dbReference>
<dbReference type="InterPro" id="IPR003594">
    <property type="entry name" value="HATPase_dom"/>
</dbReference>
<dbReference type="InterPro" id="IPR050267">
    <property type="entry name" value="Anti-sigma-factor_SerPK"/>
</dbReference>
<dbReference type="Pfam" id="PF13581">
    <property type="entry name" value="HATPase_c_2"/>
    <property type="match status" value="1"/>
</dbReference>
<evidence type="ECO:0000256" key="1">
    <source>
        <dbReference type="ARBA" id="ARBA00022527"/>
    </source>
</evidence>
<dbReference type="Proteomes" id="UP000284177">
    <property type="component" value="Unassembled WGS sequence"/>
</dbReference>
<dbReference type="RefSeq" id="WP_120169458.1">
    <property type="nucleotide sequence ID" value="NZ_MCIB01000021.1"/>
</dbReference>
<dbReference type="EMBL" id="MCIB01000021">
    <property type="protein sequence ID" value="RKD31362.1"/>
    <property type="molecule type" value="Genomic_DNA"/>
</dbReference>
<dbReference type="PANTHER" id="PTHR35526">
    <property type="entry name" value="ANTI-SIGMA-F FACTOR RSBW-RELATED"/>
    <property type="match status" value="1"/>
</dbReference>
<keyword evidence="1" id="KW-0418">Kinase</keyword>
<evidence type="ECO:0000313" key="4">
    <source>
        <dbReference type="Proteomes" id="UP000284177"/>
    </source>
</evidence>
<dbReference type="OrthoDB" id="9798941at2"/>
<dbReference type="CDD" id="cd16936">
    <property type="entry name" value="HATPase_RsbW-like"/>
    <property type="match status" value="1"/>
</dbReference>
<dbReference type="Gene3D" id="3.30.565.10">
    <property type="entry name" value="Histidine kinase-like ATPase, C-terminal domain"/>
    <property type="match status" value="1"/>
</dbReference>